<gene>
    <name evidence="1" type="ORF">CVP04_05715</name>
</gene>
<dbReference type="Proteomes" id="UP000230282">
    <property type="component" value="Unassembled WGS sequence"/>
</dbReference>
<dbReference type="InterPro" id="IPR007351">
    <property type="entry name" value="YjbR"/>
</dbReference>
<proteinExistence type="predicted"/>
<dbReference type="EMBL" id="PHGZ01000013">
    <property type="protein sequence ID" value="PJG82865.1"/>
    <property type="molecule type" value="Genomic_DNA"/>
</dbReference>
<name>A0A2M8RVG1_9PAST</name>
<dbReference type="InterPro" id="IPR058532">
    <property type="entry name" value="YjbR/MT2646/Rv2570-like"/>
</dbReference>
<dbReference type="PANTHER" id="PTHR35145:SF1">
    <property type="entry name" value="CYTOPLASMIC PROTEIN"/>
    <property type="match status" value="1"/>
</dbReference>
<organism evidence="1 2">
    <name type="scientific">Caviibacterium pharyngocola</name>
    <dbReference type="NCBI Taxonomy" id="28159"/>
    <lineage>
        <taxon>Bacteria</taxon>
        <taxon>Pseudomonadati</taxon>
        <taxon>Pseudomonadota</taxon>
        <taxon>Gammaproteobacteria</taxon>
        <taxon>Pasteurellales</taxon>
        <taxon>Pasteurellaceae</taxon>
        <taxon>Caviibacterium</taxon>
    </lineage>
</organism>
<reference evidence="1 2" key="1">
    <citation type="submission" date="2017-11" db="EMBL/GenBank/DDBJ databases">
        <title>Reclassification of Bisgaard taxon 5 as Caviibacterium pharyngocola gen. nov., sp. nov.</title>
        <authorList>
            <person name="Christensen H."/>
        </authorList>
    </citation>
    <scope>NUCLEOTIDE SEQUENCE [LARGE SCALE GENOMIC DNA]</scope>
    <source>
        <strain evidence="1 2">7_3</strain>
    </source>
</reference>
<keyword evidence="2" id="KW-1185">Reference proteome</keyword>
<evidence type="ECO:0000313" key="1">
    <source>
        <dbReference type="EMBL" id="PJG82865.1"/>
    </source>
</evidence>
<comment type="caution">
    <text evidence="1">The sequence shown here is derived from an EMBL/GenBank/DDBJ whole genome shotgun (WGS) entry which is preliminary data.</text>
</comment>
<dbReference type="InterPro" id="IPR038056">
    <property type="entry name" value="YjbR-like_sf"/>
</dbReference>
<dbReference type="RefSeq" id="WP_100296556.1">
    <property type="nucleotide sequence ID" value="NZ_PHGZ01000013.1"/>
</dbReference>
<protein>
    <submittedName>
        <fullName evidence="1">MmcQ family protein</fullName>
    </submittedName>
</protein>
<accession>A0A2M8RVG1</accession>
<dbReference type="PANTHER" id="PTHR35145">
    <property type="entry name" value="CYTOPLASMIC PROTEIN-RELATED"/>
    <property type="match status" value="1"/>
</dbReference>
<evidence type="ECO:0000313" key="2">
    <source>
        <dbReference type="Proteomes" id="UP000230282"/>
    </source>
</evidence>
<dbReference type="SUPFAM" id="SSF142906">
    <property type="entry name" value="YjbR-like"/>
    <property type="match status" value="1"/>
</dbReference>
<sequence>MITRQHIFDYVLNQYGIEPSYPFPKFPDVVALRHQNKKNKAFAFILQVSAEKLGLNGDETVEIINLKCKTEVISSLRNDPDILPGYHMNKEHWFSLRLDSNFPEDQVYKMIDWSYDLTVK</sequence>
<dbReference type="Gene3D" id="3.90.1150.30">
    <property type="match status" value="1"/>
</dbReference>
<dbReference type="OrthoDB" id="3194910at2"/>
<dbReference type="AlphaFoldDB" id="A0A2M8RVG1"/>
<dbReference type="Pfam" id="PF04237">
    <property type="entry name" value="YjbR"/>
    <property type="match status" value="1"/>
</dbReference>